<sequence length="194" mass="21454">MPHLSAKSLVILSLLLSGTDKVKKSSILTKPRSITVSEGETARFSCDVDGEPAPVITWLRAGQPIVSSRRFQVTRTQYKSTFEISLVQMSDEGSYTVVVENSEGRQEAHFTLTIQRTKIPEKTIISPPRIKSPEPRVKSPEPVKSPKRVKSPEPTSTPPKAKSPPEDKMYVASNCTKLTPSTCLTIILFLLFLC</sequence>
<organism evidence="6 7">
    <name type="scientific">Dromaius novaehollandiae</name>
    <name type="common">Emu</name>
    <dbReference type="NCBI Taxonomy" id="8790"/>
    <lineage>
        <taxon>Eukaryota</taxon>
        <taxon>Metazoa</taxon>
        <taxon>Chordata</taxon>
        <taxon>Craniata</taxon>
        <taxon>Vertebrata</taxon>
        <taxon>Euteleostomi</taxon>
        <taxon>Archelosauria</taxon>
        <taxon>Archosauria</taxon>
        <taxon>Dinosauria</taxon>
        <taxon>Saurischia</taxon>
        <taxon>Theropoda</taxon>
        <taxon>Coelurosauria</taxon>
        <taxon>Aves</taxon>
        <taxon>Palaeognathae</taxon>
        <taxon>Casuariiformes</taxon>
        <taxon>Dromaiidae</taxon>
        <taxon>Dromaius</taxon>
    </lineage>
</organism>
<dbReference type="Pfam" id="PF07679">
    <property type="entry name" value="I-set"/>
    <property type="match status" value="1"/>
</dbReference>
<proteinExistence type="predicted"/>
<dbReference type="InterPro" id="IPR007110">
    <property type="entry name" value="Ig-like_dom"/>
</dbReference>
<dbReference type="InterPro" id="IPR013783">
    <property type="entry name" value="Ig-like_fold"/>
</dbReference>
<keyword evidence="7" id="KW-1185">Reference proteome</keyword>
<evidence type="ECO:0000313" key="6">
    <source>
        <dbReference type="Ensembl" id="ENSDNVP00000024899.1"/>
    </source>
</evidence>
<dbReference type="InterPro" id="IPR036179">
    <property type="entry name" value="Ig-like_dom_sf"/>
</dbReference>
<evidence type="ECO:0000256" key="3">
    <source>
        <dbReference type="SAM" id="MobiDB-lite"/>
    </source>
</evidence>
<dbReference type="Proteomes" id="UP000694423">
    <property type="component" value="Unplaced"/>
</dbReference>
<dbReference type="PROSITE" id="PS50835">
    <property type="entry name" value="IG_LIKE"/>
    <property type="match status" value="1"/>
</dbReference>
<dbReference type="InterPro" id="IPR003598">
    <property type="entry name" value="Ig_sub2"/>
</dbReference>
<dbReference type="GO" id="GO:0030424">
    <property type="term" value="C:axon"/>
    <property type="evidence" value="ECO:0007669"/>
    <property type="project" value="TreeGrafter"/>
</dbReference>
<dbReference type="GO" id="GO:0005886">
    <property type="term" value="C:plasma membrane"/>
    <property type="evidence" value="ECO:0007669"/>
    <property type="project" value="TreeGrafter"/>
</dbReference>
<dbReference type="FunFam" id="2.60.40.10:FF:001477">
    <property type="entry name" value="Titin b"/>
    <property type="match status" value="1"/>
</dbReference>
<accession>A0A8C4KP64</accession>
<evidence type="ECO:0000313" key="7">
    <source>
        <dbReference type="Proteomes" id="UP000694423"/>
    </source>
</evidence>
<dbReference type="InterPro" id="IPR050958">
    <property type="entry name" value="Cell_Adh-Cytoskel_Orgn"/>
</dbReference>
<dbReference type="SUPFAM" id="SSF48726">
    <property type="entry name" value="Immunoglobulin"/>
    <property type="match status" value="1"/>
</dbReference>
<feature type="compositionally biased region" description="Basic and acidic residues" evidence="3">
    <location>
        <begin position="131"/>
        <end position="141"/>
    </location>
</feature>
<dbReference type="GO" id="GO:0043025">
    <property type="term" value="C:neuronal cell body"/>
    <property type="evidence" value="ECO:0007669"/>
    <property type="project" value="TreeGrafter"/>
</dbReference>
<dbReference type="GO" id="GO:0008046">
    <property type="term" value="F:axon guidance receptor activity"/>
    <property type="evidence" value="ECO:0007669"/>
    <property type="project" value="TreeGrafter"/>
</dbReference>
<feature type="domain" description="Ig-like" evidence="5">
    <location>
        <begin position="25"/>
        <end position="113"/>
    </location>
</feature>
<dbReference type="AlphaFoldDB" id="A0A8C4KP64"/>
<keyword evidence="2" id="KW-1015">Disulfide bond</keyword>
<dbReference type="InterPro" id="IPR013098">
    <property type="entry name" value="Ig_I-set"/>
</dbReference>
<evidence type="ECO:0000256" key="1">
    <source>
        <dbReference type="ARBA" id="ARBA00022729"/>
    </source>
</evidence>
<dbReference type="CDD" id="cd05747">
    <property type="entry name" value="IgI_Titin_like"/>
    <property type="match status" value="1"/>
</dbReference>
<name>A0A8C4KP64_DRONO</name>
<dbReference type="GO" id="GO:0007156">
    <property type="term" value="P:homophilic cell adhesion via plasma membrane adhesion molecules"/>
    <property type="evidence" value="ECO:0007669"/>
    <property type="project" value="TreeGrafter"/>
</dbReference>
<evidence type="ECO:0000259" key="5">
    <source>
        <dbReference type="PROSITE" id="PS50835"/>
    </source>
</evidence>
<keyword evidence="1 4" id="KW-0732">Signal</keyword>
<feature type="signal peptide" evidence="4">
    <location>
        <begin position="1"/>
        <end position="24"/>
    </location>
</feature>
<dbReference type="PANTHER" id="PTHR45080">
    <property type="entry name" value="CONTACTIN 5"/>
    <property type="match status" value="1"/>
</dbReference>
<reference evidence="6" key="2">
    <citation type="submission" date="2025-09" db="UniProtKB">
        <authorList>
            <consortium name="Ensembl"/>
        </authorList>
    </citation>
    <scope>IDENTIFICATION</scope>
</reference>
<dbReference type="PANTHER" id="PTHR45080:SF8">
    <property type="entry name" value="IG-LIKE DOMAIN-CONTAINING PROTEIN"/>
    <property type="match status" value="1"/>
</dbReference>
<dbReference type="InterPro" id="IPR003599">
    <property type="entry name" value="Ig_sub"/>
</dbReference>
<dbReference type="GO" id="GO:0050808">
    <property type="term" value="P:synapse organization"/>
    <property type="evidence" value="ECO:0007669"/>
    <property type="project" value="TreeGrafter"/>
</dbReference>
<protein>
    <recommendedName>
        <fullName evidence="5">Ig-like domain-containing protein</fullName>
    </recommendedName>
</protein>
<evidence type="ECO:0000256" key="2">
    <source>
        <dbReference type="ARBA" id="ARBA00023157"/>
    </source>
</evidence>
<dbReference type="Ensembl" id="ENSDNVT00000030123.1">
    <property type="protein sequence ID" value="ENSDNVP00000024899.1"/>
    <property type="gene ID" value="ENSDNVG00000017274.1"/>
</dbReference>
<evidence type="ECO:0000256" key="4">
    <source>
        <dbReference type="SAM" id="SignalP"/>
    </source>
</evidence>
<reference evidence="6" key="1">
    <citation type="submission" date="2025-08" db="UniProtKB">
        <authorList>
            <consortium name="Ensembl"/>
        </authorList>
    </citation>
    <scope>IDENTIFICATION</scope>
</reference>
<dbReference type="Gene3D" id="2.60.40.10">
    <property type="entry name" value="Immunoglobulins"/>
    <property type="match status" value="1"/>
</dbReference>
<feature type="chain" id="PRO_5034606616" description="Ig-like domain-containing protein" evidence="4">
    <location>
        <begin position="25"/>
        <end position="194"/>
    </location>
</feature>
<dbReference type="SMART" id="SM00408">
    <property type="entry name" value="IGc2"/>
    <property type="match status" value="1"/>
</dbReference>
<feature type="region of interest" description="Disordered" evidence="3">
    <location>
        <begin position="123"/>
        <end position="168"/>
    </location>
</feature>
<dbReference type="SMART" id="SM00409">
    <property type="entry name" value="IG"/>
    <property type="match status" value="1"/>
</dbReference>